<feature type="transmembrane region" description="Helical" evidence="6">
    <location>
        <begin position="53"/>
        <end position="77"/>
    </location>
</feature>
<dbReference type="GO" id="GO:0005886">
    <property type="term" value="C:plasma membrane"/>
    <property type="evidence" value="ECO:0007669"/>
    <property type="project" value="UniProtKB-SubCell"/>
</dbReference>
<dbReference type="Gene3D" id="1.25.40.10">
    <property type="entry name" value="Tetratricopeptide repeat domain"/>
    <property type="match status" value="2"/>
</dbReference>
<accession>A0A5K0U8E8</accession>
<organism evidence="8 9">
    <name type="scientific">Yasminevirus sp. GU-2018</name>
    <dbReference type="NCBI Taxonomy" id="2420051"/>
    <lineage>
        <taxon>Viruses</taxon>
        <taxon>Varidnaviria</taxon>
        <taxon>Bamfordvirae</taxon>
        <taxon>Nucleocytoviricota</taxon>
        <taxon>Megaviricetes</taxon>
        <taxon>Imitervirales</taxon>
        <taxon>Mimiviridae</taxon>
        <taxon>Klosneuvirinae</taxon>
        <taxon>Yasminevirus</taxon>
        <taxon>Yasminevirus saudimassiliense</taxon>
    </lineage>
</organism>
<evidence type="ECO:0000256" key="3">
    <source>
        <dbReference type="ARBA" id="ARBA00022692"/>
    </source>
</evidence>
<name>A0A5K0U8E8_9VIRU</name>
<keyword evidence="9" id="KW-1185">Reference proteome</keyword>
<dbReference type="CDD" id="cd00198">
    <property type="entry name" value="vWFA"/>
    <property type="match status" value="1"/>
</dbReference>
<evidence type="ECO:0000256" key="2">
    <source>
        <dbReference type="ARBA" id="ARBA00022475"/>
    </source>
</evidence>
<dbReference type="CDD" id="cd12913">
    <property type="entry name" value="PDC1_MCP_like"/>
    <property type="match status" value="1"/>
</dbReference>
<dbReference type="InterPro" id="IPR036465">
    <property type="entry name" value="vWFA_dom_sf"/>
</dbReference>
<dbReference type="Pfam" id="PF00092">
    <property type="entry name" value="VWA"/>
    <property type="match status" value="1"/>
</dbReference>
<keyword evidence="3 6" id="KW-0812">Transmembrane</keyword>
<keyword evidence="2" id="KW-1003">Cell membrane</keyword>
<dbReference type="SUPFAM" id="SSF53300">
    <property type="entry name" value="vWA-like"/>
    <property type="match status" value="1"/>
</dbReference>
<evidence type="ECO:0000259" key="7">
    <source>
        <dbReference type="PROSITE" id="PS50234"/>
    </source>
</evidence>
<dbReference type="InterPro" id="IPR011990">
    <property type="entry name" value="TPR-like_helical_dom_sf"/>
</dbReference>
<dbReference type="InterPro" id="IPR029151">
    <property type="entry name" value="Sensor-like_sf"/>
</dbReference>
<dbReference type="SUPFAM" id="SSF48452">
    <property type="entry name" value="TPR-like"/>
    <property type="match status" value="1"/>
</dbReference>
<evidence type="ECO:0000256" key="5">
    <source>
        <dbReference type="ARBA" id="ARBA00023136"/>
    </source>
</evidence>
<feature type="domain" description="VWFA" evidence="7">
    <location>
        <begin position="753"/>
        <end position="926"/>
    </location>
</feature>
<feature type="non-terminal residue" evidence="8">
    <location>
        <position position="1"/>
    </location>
</feature>
<evidence type="ECO:0000256" key="6">
    <source>
        <dbReference type="SAM" id="Phobius"/>
    </source>
</evidence>
<evidence type="ECO:0000313" key="9">
    <source>
        <dbReference type="Proteomes" id="UP000594342"/>
    </source>
</evidence>
<keyword evidence="5 6" id="KW-0472">Membrane</keyword>
<protein>
    <submittedName>
        <fullName evidence="8">VWA-like protein</fullName>
    </submittedName>
</protein>
<reference evidence="8 9" key="1">
    <citation type="submission" date="2018-10" db="EMBL/GenBank/DDBJ databases">
        <authorList>
            <consortium name="IHU Genomes"/>
        </authorList>
    </citation>
    <scope>NUCLEOTIDE SEQUENCE [LARGE SCALE GENOMIC DNA]</scope>
    <source>
        <strain evidence="8 9">A1</strain>
    </source>
</reference>
<dbReference type="EMBL" id="UPSH01000001">
    <property type="protein sequence ID" value="VBB17672.1"/>
    <property type="molecule type" value="Genomic_DNA"/>
</dbReference>
<evidence type="ECO:0000313" key="8">
    <source>
        <dbReference type="EMBL" id="VBB17672.1"/>
    </source>
</evidence>
<dbReference type="PROSITE" id="PS50234">
    <property type="entry name" value="VWFA"/>
    <property type="match status" value="1"/>
</dbReference>
<evidence type="ECO:0000256" key="1">
    <source>
        <dbReference type="ARBA" id="ARBA00004651"/>
    </source>
</evidence>
<comment type="caution">
    <text evidence="8">The sequence shown here is derived from an EMBL/GenBank/DDBJ whole genome shotgun (WGS) entry which is preliminary data.</text>
</comment>
<gene>
    <name evidence="8" type="ORF">YASMINEVIRUS_135</name>
</gene>
<dbReference type="InterPro" id="IPR051173">
    <property type="entry name" value="Ca_channel_alpha-2/delta"/>
</dbReference>
<feature type="transmembrane region" description="Helical" evidence="6">
    <location>
        <begin position="6"/>
        <end position="25"/>
    </location>
</feature>
<dbReference type="Gene3D" id="6.10.340.10">
    <property type="match status" value="1"/>
</dbReference>
<sequence>VSEQLSPSSLTLTILIITMKCVTLCEKLKVHIRRGVNLTVIYQTITMNIRTKILLFLVVPFIVAYVAISAITLSILIPSFKDASTQISDYVLESELSNLKIRNRNIAELTGLNFGRIIDDAELLANYTESVINNKIPIVGYYKNFYAGDYVNSVDVPPEGLINGQNTYHSVWLNKYIRDESQLPYLNISSMADNVWRAIFDGTKKYTGFYIGFEDATFRRFPYMDVSRYLTTQYVCAIDQSTITGYDPRCRDWYVVSKATQGESVFTDPYIDANTGKMILSAGHSIAINGSFVGVVGVSLSMTNINNMVVADEIYQNGYNFIVNIDGDLVVYPDLKRDRVYKVYDDLYEKSDFKKVFDKIVVNASLLNNTYAQESLQFNTTKSGKMWWVTYNSVPNTEYIIITLVPESDLIQSITEINSSVNDIIVAISVVIGVMFCVFALIQYFSSNFIAKKVTRPIEELNAFTKNVQKGDLSIEMGLIEQKSSDIVAINNSFMNLIKVVRYANKSYADENLHLAYKNYLEVKEMLTKLKNKRGLGAVLNNLGTTVWKLEDVEHRLDKAEEYFNLAIKNAEYLIETTKTEDAKVLFKIKLASRYMNLGQFYAEQPHPDPKRAEKAYKKSIKLNREVDNKLGEIITMGNLGLLLMKDGKLEEAHQLFTDAYDVISDRLFRNPVDKNAEIMQYASLNMAIYYRYTRQYDLAVRHINYSLSLRPTIKRMFKQKCLSELYEVYSEAGDMSAVERVRREMGVSKDKHILFVLDCSGSMEGPAIIACRASIVNILVHNLTGGDTASMITFNTTTSWLFTNKDVRDVNMMTNKVYHNTKPEGGTAFYDALMMASQHVVSGGMTSSDQWIVALTDGDDNKSSPNAKNKLISYIRENGVNVIIIAHGKIDTIEELKSITRASPKGILLKSDNTVGINEAFQKAIKLINKGYENIESI</sequence>
<feature type="transmembrane region" description="Helical" evidence="6">
    <location>
        <begin position="424"/>
        <end position="446"/>
    </location>
</feature>
<comment type="subcellular location">
    <subcellularLocation>
        <location evidence="1">Cell membrane</location>
        <topology evidence="1">Multi-pass membrane protein</topology>
    </subcellularLocation>
</comment>
<dbReference type="Proteomes" id="UP000594342">
    <property type="component" value="Unassembled WGS sequence"/>
</dbReference>
<dbReference type="Gene3D" id="3.40.50.410">
    <property type="entry name" value="von Willebrand factor, type A domain"/>
    <property type="match status" value="1"/>
</dbReference>
<dbReference type="PANTHER" id="PTHR10166:SF37">
    <property type="entry name" value="STOLID, ISOFORM H"/>
    <property type="match status" value="1"/>
</dbReference>
<keyword evidence="4 6" id="KW-1133">Transmembrane helix</keyword>
<dbReference type="SMART" id="SM00327">
    <property type="entry name" value="VWA"/>
    <property type="match status" value="1"/>
</dbReference>
<dbReference type="PANTHER" id="PTHR10166">
    <property type="entry name" value="VOLTAGE-DEPENDENT CALCIUM CHANNEL SUBUNIT ALPHA-2/DELTA-RELATED"/>
    <property type="match status" value="1"/>
</dbReference>
<evidence type="ECO:0000256" key="4">
    <source>
        <dbReference type="ARBA" id="ARBA00022989"/>
    </source>
</evidence>
<proteinExistence type="predicted"/>
<dbReference type="Pfam" id="PF02743">
    <property type="entry name" value="dCache_1"/>
    <property type="match status" value="1"/>
</dbReference>
<dbReference type="SUPFAM" id="SSF103190">
    <property type="entry name" value="Sensory domain-like"/>
    <property type="match status" value="1"/>
</dbReference>
<dbReference type="Gene3D" id="3.30.450.20">
    <property type="entry name" value="PAS domain"/>
    <property type="match status" value="2"/>
</dbReference>
<dbReference type="InterPro" id="IPR002035">
    <property type="entry name" value="VWF_A"/>
</dbReference>
<dbReference type="InterPro" id="IPR033479">
    <property type="entry name" value="dCache_1"/>
</dbReference>